<evidence type="ECO:0000259" key="9">
    <source>
        <dbReference type="PROSITE" id="PS51186"/>
    </source>
</evidence>
<dbReference type="RefSeq" id="WP_274357405.1">
    <property type="nucleotide sequence ID" value="NZ_CP118099.1"/>
</dbReference>
<dbReference type="InterPro" id="IPR016181">
    <property type="entry name" value="Acyl_CoA_acyltransferase"/>
</dbReference>
<dbReference type="PIRSF" id="PIRSF000452">
    <property type="entry name" value="6-N-acetyltransf"/>
    <property type="match status" value="1"/>
</dbReference>
<dbReference type="Gene3D" id="3.40.630.30">
    <property type="match status" value="1"/>
</dbReference>
<sequence>MKIAYASQSDQTALVQLMHQLWPDAPIDELQMEVKLGLASKKMHYFIASSDTGGAIGFCQLSFRYDYVPGSSASPTAYVEGVYVIESARHQSVASHLIEAASIFATRNGCIELASDTELENKDSQQFHKKIGFKEVERIVTYIKNLSHES</sequence>
<evidence type="ECO:0000256" key="3">
    <source>
        <dbReference type="ARBA" id="ARBA00017677"/>
    </source>
</evidence>
<feature type="domain" description="N-acetyltransferase" evidence="9">
    <location>
        <begin position="1"/>
        <end position="150"/>
    </location>
</feature>
<accession>A0ABY7X457</accession>
<dbReference type="InterPro" id="IPR050832">
    <property type="entry name" value="Bact_Acetyltransf"/>
</dbReference>
<dbReference type="InterPro" id="IPR024170">
    <property type="entry name" value="Aminoglycoside_N6-AcTrfrase"/>
</dbReference>
<dbReference type="PROSITE" id="PS51186">
    <property type="entry name" value="GNAT"/>
    <property type="match status" value="1"/>
</dbReference>
<dbReference type="CDD" id="cd04301">
    <property type="entry name" value="NAT_SF"/>
    <property type="match status" value="1"/>
</dbReference>
<keyword evidence="6" id="KW-0012">Acyltransferase</keyword>
<gene>
    <name evidence="10" type="ORF">PTI97_05020</name>
</gene>
<name>A0ABY7X457_9BACL</name>
<dbReference type="Proteomes" id="UP001213680">
    <property type="component" value="Chromosome"/>
</dbReference>
<evidence type="ECO:0000256" key="1">
    <source>
        <dbReference type="ARBA" id="ARBA00011738"/>
    </source>
</evidence>
<evidence type="ECO:0000256" key="2">
    <source>
        <dbReference type="ARBA" id="ARBA00012888"/>
    </source>
</evidence>
<dbReference type="PANTHER" id="PTHR43877">
    <property type="entry name" value="AMINOALKYLPHOSPHONATE N-ACETYLTRANSFERASE-RELATED-RELATED"/>
    <property type="match status" value="1"/>
</dbReference>
<evidence type="ECO:0000313" key="10">
    <source>
        <dbReference type="EMBL" id="WDH76878.1"/>
    </source>
</evidence>
<dbReference type="EMBL" id="CP118099">
    <property type="protein sequence ID" value="WDH76878.1"/>
    <property type="molecule type" value="Genomic_DNA"/>
</dbReference>
<dbReference type="InterPro" id="IPR000182">
    <property type="entry name" value="GNAT_dom"/>
</dbReference>
<evidence type="ECO:0000256" key="4">
    <source>
        <dbReference type="ARBA" id="ARBA00022679"/>
    </source>
</evidence>
<evidence type="ECO:0000313" key="11">
    <source>
        <dbReference type="Proteomes" id="UP001213680"/>
    </source>
</evidence>
<keyword evidence="4" id="KW-0808">Transferase</keyword>
<dbReference type="Pfam" id="PF00583">
    <property type="entry name" value="Acetyltransf_1"/>
    <property type="match status" value="1"/>
</dbReference>
<dbReference type="NCBIfam" id="NF043067">
    <property type="entry name" value="AAC_6p_group_E"/>
    <property type="match status" value="1"/>
</dbReference>
<organism evidence="10 11">
    <name type="scientific">Exiguobacterium marinum</name>
    <dbReference type="NCBI Taxonomy" id="273528"/>
    <lineage>
        <taxon>Bacteria</taxon>
        <taxon>Bacillati</taxon>
        <taxon>Bacillota</taxon>
        <taxon>Bacilli</taxon>
        <taxon>Bacillales</taxon>
        <taxon>Bacillales Family XII. Incertae Sedis</taxon>
        <taxon>Exiguobacterium</taxon>
    </lineage>
</organism>
<evidence type="ECO:0000256" key="6">
    <source>
        <dbReference type="ARBA" id="ARBA00023315"/>
    </source>
</evidence>
<keyword evidence="11" id="KW-1185">Reference proteome</keyword>
<protein>
    <recommendedName>
        <fullName evidence="3">Aminoglycoside N(6')-acetyltransferase type 1</fullName>
        <ecNumber evidence="2">2.3.1.82</ecNumber>
    </recommendedName>
    <alternativeName>
        <fullName evidence="7">Aminoglycoside resistance protein</fullName>
    </alternativeName>
</protein>
<evidence type="ECO:0000256" key="8">
    <source>
        <dbReference type="ARBA" id="ARBA00048923"/>
    </source>
</evidence>
<reference evidence="10 11" key="1">
    <citation type="submission" date="2023-02" db="EMBL/GenBank/DDBJ databases">
        <title>A bacterium isolated from plastisphere.</title>
        <authorList>
            <person name="Sun Y."/>
        </authorList>
    </citation>
    <scope>NUCLEOTIDE SEQUENCE [LARGE SCALE GENOMIC DNA]</scope>
    <source>
        <strain evidence="11">a-1</strain>
    </source>
</reference>
<evidence type="ECO:0000256" key="7">
    <source>
        <dbReference type="ARBA" id="ARBA00029660"/>
    </source>
</evidence>
<proteinExistence type="predicted"/>
<keyword evidence="5" id="KW-0046">Antibiotic resistance</keyword>
<comment type="catalytic activity">
    <reaction evidence="8">
        <text>kanamycin B + acetyl-CoA = N(6')-acetylkanamycin B + CoA + H(+)</text>
        <dbReference type="Rhea" id="RHEA:16449"/>
        <dbReference type="ChEBI" id="CHEBI:15378"/>
        <dbReference type="ChEBI" id="CHEBI:57287"/>
        <dbReference type="ChEBI" id="CHEBI:57288"/>
        <dbReference type="ChEBI" id="CHEBI:58390"/>
        <dbReference type="ChEBI" id="CHEBI:58549"/>
        <dbReference type="EC" id="2.3.1.82"/>
    </reaction>
</comment>
<dbReference type="EC" id="2.3.1.82" evidence="2"/>
<dbReference type="SUPFAM" id="SSF55729">
    <property type="entry name" value="Acyl-CoA N-acyltransferases (Nat)"/>
    <property type="match status" value="1"/>
</dbReference>
<evidence type="ECO:0000256" key="5">
    <source>
        <dbReference type="ARBA" id="ARBA00023251"/>
    </source>
</evidence>
<comment type="subunit">
    <text evidence="1">Homodimer.</text>
</comment>